<dbReference type="GO" id="GO:0005840">
    <property type="term" value="C:ribosome"/>
    <property type="evidence" value="ECO:0007669"/>
    <property type="project" value="UniProtKB-KW"/>
</dbReference>
<accession>A0ABZ0UST7</accession>
<organism evidence="10 11">
    <name type="scientific">Candidatus Fokinia crypta</name>
    <dbReference type="NCBI Taxonomy" id="1920990"/>
    <lineage>
        <taxon>Bacteria</taxon>
        <taxon>Pseudomonadati</taxon>
        <taxon>Pseudomonadota</taxon>
        <taxon>Alphaproteobacteria</taxon>
        <taxon>Rickettsiales</taxon>
        <taxon>Candidatus Midichloriaceae</taxon>
        <taxon>Candidatus Fokinia</taxon>
    </lineage>
</organism>
<comment type="subunit">
    <text evidence="7">Part of the 30S ribosomal subunit. Forms a loose heterodimer with protein S19. Forms two bridges to the 50S subunit in the 70S ribosome.</text>
</comment>
<comment type="function">
    <text evidence="7">Located at the top of the head of the 30S subunit, it contacts several helices of the 16S rRNA. In the 70S ribosome it contacts the 23S rRNA (bridge B1a) and protein L5 of the 50S subunit (bridge B1b), connecting the 2 subunits; these bridges are implicated in subunit movement. Contacts the tRNAs in the A and P-sites.</text>
</comment>
<dbReference type="PANTHER" id="PTHR10871">
    <property type="entry name" value="30S RIBOSOMAL PROTEIN S13/40S RIBOSOMAL PROTEIN S18"/>
    <property type="match status" value="1"/>
</dbReference>
<feature type="compositionally biased region" description="Basic residues" evidence="9">
    <location>
        <begin position="98"/>
        <end position="113"/>
    </location>
</feature>
<dbReference type="HAMAP" id="MF_01315">
    <property type="entry name" value="Ribosomal_uS13"/>
    <property type="match status" value="1"/>
</dbReference>
<dbReference type="PROSITE" id="PS00646">
    <property type="entry name" value="RIBOSOMAL_S13_1"/>
    <property type="match status" value="1"/>
</dbReference>
<dbReference type="EMBL" id="CP110343">
    <property type="protein sequence ID" value="WPX97753.1"/>
    <property type="molecule type" value="Genomic_DNA"/>
</dbReference>
<dbReference type="InterPro" id="IPR018269">
    <property type="entry name" value="Ribosomal_uS13_CS"/>
</dbReference>
<dbReference type="NCBIfam" id="TIGR03631">
    <property type="entry name" value="uS13_bact"/>
    <property type="match status" value="1"/>
</dbReference>
<evidence type="ECO:0000256" key="2">
    <source>
        <dbReference type="ARBA" id="ARBA00022730"/>
    </source>
</evidence>
<dbReference type="InterPro" id="IPR010979">
    <property type="entry name" value="Ribosomal_uS13-like_H2TH"/>
</dbReference>
<dbReference type="Gene3D" id="4.10.910.10">
    <property type="entry name" value="30s ribosomal protein s13, domain 2"/>
    <property type="match status" value="1"/>
</dbReference>
<dbReference type="PROSITE" id="PS50159">
    <property type="entry name" value="RIBOSOMAL_S13_2"/>
    <property type="match status" value="1"/>
</dbReference>
<dbReference type="InterPro" id="IPR027437">
    <property type="entry name" value="Rbsml_uS13_C"/>
</dbReference>
<keyword evidence="2 7" id="KW-0699">rRNA-binding</keyword>
<feature type="region of interest" description="Disordered" evidence="9">
    <location>
        <begin position="98"/>
        <end position="124"/>
    </location>
</feature>
<dbReference type="RefSeq" id="WP_323722404.1">
    <property type="nucleotide sequence ID" value="NZ_CP110343.1"/>
</dbReference>
<reference evidence="10" key="1">
    <citation type="submission" date="2022-10" db="EMBL/GenBank/DDBJ databases">
        <title>Host association and intracellularity evolved multiple times independently in the Rickettsiales.</title>
        <authorList>
            <person name="Castelli M."/>
            <person name="Nardi T."/>
            <person name="Gammuto L."/>
            <person name="Bellinzona G."/>
            <person name="Sabaneyeva E."/>
            <person name="Potekhin A."/>
            <person name="Serra V."/>
            <person name="Petroni G."/>
            <person name="Sassera D."/>
        </authorList>
    </citation>
    <scope>NUCLEOTIDE SEQUENCE [LARGE SCALE GENOMIC DNA]</scope>
    <source>
        <strain evidence="10">US_Bl 11III1</strain>
    </source>
</reference>
<gene>
    <name evidence="7" type="primary">rpsM</name>
    <name evidence="10" type="ORF">Fokcrypt_00270</name>
</gene>
<evidence type="ECO:0000256" key="8">
    <source>
        <dbReference type="RuleBase" id="RU003830"/>
    </source>
</evidence>
<keyword evidence="4 7" id="KW-0689">Ribosomal protein</keyword>
<dbReference type="InterPro" id="IPR019980">
    <property type="entry name" value="Ribosomal_uS13_bac-type"/>
</dbReference>
<evidence type="ECO:0000256" key="5">
    <source>
        <dbReference type="ARBA" id="ARBA00023274"/>
    </source>
</evidence>
<keyword evidence="7" id="KW-0820">tRNA-binding</keyword>
<proteinExistence type="inferred from homology"/>
<dbReference type="PANTHER" id="PTHR10871:SF1">
    <property type="entry name" value="SMALL RIBOSOMAL SUBUNIT PROTEIN US13M"/>
    <property type="match status" value="1"/>
</dbReference>
<dbReference type="Gene3D" id="1.10.8.50">
    <property type="match status" value="1"/>
</dbReference>
<evidence type="ECO:0000256" key="7">
    <source>
        <dbReference type="HAMAP-Rule" id="MF_01315"/>
    </source>
</evidence>
<dbReference type="Pfam" id="PF00416">
    <property type="entry name" value="Ribosomal_S13"/>
    <property type="match status" value="1"/>
</dbReference>
<evidence type="ECO:0000313" key="11">
    <source>
        <dbReference type="Proteomes" id="UP001325140"/>
    </source>
</evidence>
<dbReference type="PIRSF" id="PIRSF002134">
    <property type="entry name" value="Ribosomal_S13"/>
    <property type="match status" value="1"/>
</dbReference>
<evidence type="ECO:0000256" key="4">
    <source>
        <dbReference type="ARBA" id="ARBA00022980"/>
    </source>
</evidence>
<evidence type="ECO:0000313" key="10">
    <source>
        <dbReference type="EMBL" id="WPX97753.1"/>
    </source>
</evidence>
<keyword evidence="3 7" id="KW-0694">RNA-binding</keyword>
<sequence length="124" mass="14030">MSRIVGVDIPSGKKLFIALTYIYGIGLYRAREICKVAGIDGEMRVNSMTEDQLAKIGKYVSEYEVEGMLKARVSTSIKRLIEINCYRGLRHLRKLPLRGQRTRTNARTKKGKRVPIAGKKMATK</sequence>
<dbReference type="InterPro" id="IPR001892">
    <property type="entry name" value="Ribosomal_uS13"/>
</dbReference>
<comment type="similarity">
    <text evidence="1 7 8">Belongs to the universal ribosomal protein uS13 family.</text>
</comment>
<evidence type="ECO:0000256" key="1">
    <source>
        <dbReference type="ARBA" id="ARBA00008080"/>
    </source>
</evidence>
<dbReference type="Proteomes" id="UP001325140">
    <property type="component" value="Chromosome"/>
</dbReference>
<evidence type="ECO:0000256" key="3">
    <source>
        <dbReference type="ARBA" id="ARBA00022884"/>
    </source>
</evidence>
<dbReference type="SUPFAM" id="SSF46946">
    <property type="entry name" value="S13-like H2TH domain"/>
    <property type="match status" value="1"/>
</dbReference>
<protein>
    <recommendedName>
        <fullName evidence="6 7">Small ribosomal subunit protein uS13</fullName>
    </recommendedName>
</protein>
<keyword evidence="5 7" id="KW-0687">Ribonucleoprotein</keyword>
<name>A0ABZ0UST7_9RICK</name>
<keyword evidence="11" id="KW-1185">Reference proteome</keyword>
<evidence type="ECO:0000256" key="6">
    <source>
        <dbReference type="ARBA" id="ARBA00035166"/>
    </source>
</evidence>
<evidence type="ECO:0000256" key="9">
    <source>
        <dbReference type="SAM" id="MobiDB-lite"/>
    </source>
</evidence>